<dbReference type="InterPro" id="IPR023799">
    <property type="entry name" value="RbfA_dom_sf"/>
</dbReference>
<organism evidence="3 4">
    <name type="scientific">SAR324 cluster bacterium</name>
    <dbReference type="NCBI Taxonomy" id="2024889"/>
    <lineage>
        <taxon>Bacteria</taxon>
        <taxon>Deltaproteobacteria</taxon>
        <taxon>SAR324 cluster</taxon>
    </lineage>
</organism>
<dbReference type="AlphaFoldDB" id="A0A2A4SP63"/>
<evidence type="ECO:0000256" key="1">
    <source>
        <dbReference type="ARBA" id="ARBA00022517"/>
    </source>
</evidence>
<proteinExistence type="inferred from homology"/>
<dbReference type="NCBIfam" id="TIGR00082">
    <property type="entry name" value="rbfA"/>
    <property type="match status" value="1"/>
</dbReference>
<protein>
    <recommendedName>
        <fullName evidence="2">Ribosome-binding factor A</fullName>
    </recommendedName>
</protein>
<evidence type="ECO:0000313" key="4">
    <source>
        <dbReference type="Proteomes" id="UP000218113"/>
    </source>
</evidence>
<comment type="caution">
    <text evidence="3">The sequence shown here is derived from an EMBL/GenBank/DDBJ whole genome shotgun (WGS) entry which is preliminary data.</text>
</comment>
<dbReference type="GO" id="GO:0030490">
    <property type="term" value="P:maturation of SSU-rRNA"/>
    <property type="evidence" value="ECO:0007669"/>
    <property type="project" value="UniProtKB-UniRule"/>
</dbReference>
<sequence length="118" mass="13380">MAKISQERKRELIKVKLAQIIQRASNNPHFEGVTIVDVKISPDGSKALVFFTLYDASRDIERITKALRQACGFFQGKLAQTLTTRNTPKLNFVFDKGFDHAEKIDSILRTLELDPTSE</sequence>
<dbReference type="PANTHER" id="PTHR33515">
    <property type="entry name" value="RIBOSOME-BINDING FACTOR A, CHLOROPLASTIC-RELATED"/>
    <property type="match status" value="1"/>
</dbReference>
<dbReference type="EMBL" id="NVSR01000159">
    <property type="protein sequence ID" value="PCI22527.1"/>
    <property type="molecule type" value="Genomic_DNA"/>
</dbReference>
<dbReference type="SUPFAM" id="SSF89919">
    <property type="entry name" value="Ribosome-binding factor A, RbfA"/>
    <property type="match status" value="1"/>
</dbReference>
<comment type="similarity">
    <text evidence="2">Belongs to the RbfA family.</text>
</comment>
<comment type="subcellular location">
    <subcellularLocation>
        <location evidence="2">Cytoplasm</location>
    </subcellularLocation>
</comment>
<dbReference type="Pfam" id="PF02033">
    <property type="entry name" value="RBFA"/>
    <property type="match status" value="1"/>
</dbReference>
<dbReference type="InterPro" id="IPR000238">
    <property type="entry name" value="RbfA"/>
</dbReference>
<dbReference type="HAMAP" id="MF_00003">
    <property type="entry name" value="RbfA"/>
    <property type="match status" value="1"/>
</dbReference>
<evidence type="ECO:0000313" key="3">
    <source>
        <dbReference type="EMBL" id="PCI22527.1"/>
    </source>
</evidence>
<dbReference type="Gene3D" id="3.30.300.20">
    <property type="match status" value="1"/>
</dbReference>
<gene>
    <name evidence="2 3" type="primary">rbfA</name>
    <name evidence="3" type="ORF">COB67_13360</name>
</gene>
<name>A0A2A4SP63_9DELT</name>
<reference evidence="4" key="1">
    <citation type="submission" date="2017-08" db="EMBL/GenBank/DDBJ databases">
        <title>A dynamic microbial community with high functional redundancy inhabits the cold, oxic subseafloor aquifer.</title>
        <authorList>
            <person name="Tully B.J."/>
            <person name="Wheat C.G."/>
            <person name="Glazer B.T."/>
            <person name="Huber J.A."/>
        </authorList>
    </citation>
    <scope>NUCLEOTIDE SEQUENCE [LARGE SCALE GENOMIC DNA]</scope>
</reference>
<dbReference type="Proteomes" id="UP000218113">
    <property type="component" value="Unassembled WGS sequence"/>
</dbReference>
<dbReference type="PANTHER" id="PTHR33515:SF1">
    <property type="entry name" value="RIBOSOME-BINDING FACTOR A, CHLOROPLASTIC-RELATED"/>
    <property type="match status" value="1"/>
</dbReference>
<evidence type="ECO:0000256" key="2">
    <source>
        <dbReference type="HAMAP-Rule" id="MF_00003"/>
    </source>
</evidence>
<comment type="function">
    <text evidence="2">One of several proteins that assist in the late maturation steps of the functional core of the 30S ribosomal subunit. Associates with free 30S ribosomal subunits (but not with 30S subunits that are part of 70S ribosomes or polysomes). Required for efficient processing of 16S rRNA. May interact with the 5'-terminal helix region of 16S rRNA.</text>
</comment>
<keyword evidence="2" id="KW-0963">Cytoplasm</keyword>
<accession>A0A2A4SP63</accession>
<comment type="subunit">
    <text evidence="2">Monomer. Binds 30S ribosomal subunits, but not 50S ribosomal subunits or 70S ribosomes.</text>
</comment>
<dbReference type="InterPro" id="IPR015946">
    <property type="entry name" value="KH_dom-like_a/b"/>
</dbReference>
<dbReference type="GO" id="GO:0005829">
    <property type="term" value="C:cytosol"/>
    <property type="evidence" value="ECO:0007669"/>
    <property type="project" value="TreeGrafter"/>
</dbReference>
<dbReference type="GO" id="GO:0043024">
    <property type="term" value="F:ribosomal small subunit binding"/>
    <property type="evidence" value="ECO:0007669"/>
    <property type="project" value="TreeGrafter"/>
</dbReference>
<keyword evidence="1 2" id="KW-0690">Ribosome biogenesis</keyword>